<keyword evidence="14" id="KW-0325">Glycoprotein</keyword>
<dbReference type="AlphaFoldDB" id="A0A8C4R6L2"/>
<dbReference type="CDD" id="cd23535">
    <property type="entry name" value="TFP_LU_ECD_ALK2"/>
    <property type="match status" value="1"/>
</dbReference>
<dbReference type="GO" id="GO:0007179">
    <property type="term" value="P:transforming growth factor beta receptor signaling pathway"/>
    <property type="evidence" value="ECO:0007669"/>
    <property type="project" value="TreeGrafter"/>
</dbReference>
<feature type="signal peptide" evidence="19">
    <location>
        <begin position="1"/>
        <end position="22"/>
    </location>
</feature>
<evidence type="ECO:0000256" key="6">
    <source>
        <dbReference type="ARBA" id="ARBA00022692"/>
    </source>
</evidence>
<dbReference type="EC" id="2.7.11.30" evidence="3"/>
<keyword evidence="23" id="KW-1185">Reference proteome</keyword>
<keyword evidence="7 19" id="KW-0732">Signal</keyword>
<reference evidence="22" key="1">
    <citation type="submission" date="2025-05" db="UniProtKB">
        <authorList>
            <consortium name="Ensembl"/>
        </authorList>
    </citation>
    <scope>IDENTIFICATION</scope>
</reference>
<keyword evidence="6 18" id="KW-0812">Transmembrane</keyword>
<dbReference type="PROSITE" id="PS00107">
    <property type="entry name" value="PROTEIN_KINASE_ATP"/>
    <property type="match status" value="1"/>
</dbReference>
<dbReference type="Gene3D" id="1.10.510.10">
    <property type="entry name" value="Transferase(Phosphotransferase) domain 1"/>
    <property type="match status" value="1"/>
</dbReference>
<dbReference type="PANTHER" id="PTHR23255">
    <property type="entry name" value="TRANSFORMING GROWTH FACTOR-BETA RECEPTOR TYPE I AND II"/>
    <property type="match status" value="1"/>
</dbReference>
<dbReference type="PROSITE" id="PS51256">
    <property type="entry name" value="GS"/>
    <property type="match status" value="1"/>
</dbReference>
<dbReference type="InterPro" id="IPR000719">
    <property type="entry name" value="Prot_kinase_dom"/>
</dbReference>
<accession>A0A8C4R6L2</accession>
<evidence type="ECO:0000256" key="4">
    <source>
        <dbReference type="ARBA" id="ARBA00022527"/>
    </source>
</evidence>
<dbReference type="GO" id="GO:0046872">
    <property type="term" value="F:metal ion binding"/>
    <property type="evidence" value="ECO:0007669"/>
    <property type="project" value="UniProtKB-KW"/>
</dbReference>
<keyword evidence="10 16" id="KW-0067">ATP-binding</keyword>
<dbReference type="PANTHER" id="PTHR23255:SF69">
    <property type="entry name" value="ACTIVIN RECEPTOR TYPE-1"/>
    <property type="match status" value="1"/>
</dbReference>
<dbReference type="InterPro" id="IPR008271">
    <property type="entry name" value="Ser/Thr_kinase_AS"/>
</dbReference>
<evidence type="ECO:0000256" key="15">
    <source>
        <dbReference type="ARBA" id="ARBA00023211"/>
    </source>
</evidence>
<sequence>MESNAVWTLLMMLLLSIWPASTVQEPELISPEPETKVEQPPQVYECACAGTCGNKKHCHGLSCFAAAVLEQDRVVQKLGCLRDAEQSGMICRTSPSDLLVVRCCVGHLCNQNLTVVLEDDGETSFRPWMLVVLVAGPCLLLCGVAITVLVLHKAVGKNRAWGGVASGQDVERAAVTEGLVASNMGDGTLEDLMDHSCTSGSGSGLPFLVQRTVARQITLMECIGKGRYGEVRRGVWQCTNVAVKIFSSRDEKSWCRETEIYNTVLLQHENILAFIASDMTSRNSSTQLWLITQYHESGSLYDWLQHRSLETPACLRFVLSTATGLVHLHSEVLGTRGKPAIAHRDLKSKNILVRSNGTCCIADLGLAVMHTQEGDRLDVAMNPRVGTVRYMAPEGSRRKLATGLL</sequence>
<dbReference type="Pfam" id="PF00069">
    <property type="entry name" value="Pkinase"/>
    <property type="match status" value="1"/>
</dbReference>
<evidence type="ECO:0000256" key="7">
    <source>
        <dbReference type="ARBA" id="ARBA00022729"/>
    </source>
</evidence>
<dbReference type="InterPro" id="IPR003605">
    <property type="entry name" value="GS_dom"/>
</dbReference>
<evidence type="ECO:0000256" key="12">
    <source>
        <dbReference type="ARBA" id="ARBA00023136"/>
    </source>
</evidence>
<evidence type="ECO:0000256" key="5">
    <source>
        <dbReference type="ARBA" id="ARBA00022679"/>
    </source>
</evidence>
<keyword evidence="8 16" id="KW-0547">Nucleotide-binding</keyword>
<evidence type="ECO:0000259" key="20">
    <source>
        <dbReference type="PROSITE" id="PS50011"/>
    </source>
</evidence>
<organism evidence="22 23">
    <name type="scientific">Eptatretus burgeri</name>
    <name type="common">Inshore hagfish</name>
    <dbReference type="NCBI Taxonomy" id="7764"/>
    <lineage>
        <taxon>Eukaryota</taxon>
        <taxon>Metazoa</taxon>
        <taxon>Chordata</taxon>
        <taxon>Craniata</taxon>
        <taxon>Vertebrata</taxon>
        <taxon>Cyclostomata</taxon>
        <taxon>Myxini</taxon>
        <taxon>Myxiniformes</taxon>
        <taxon>Myxinidae</taxon>
        <taxon>Eptatretinae</taxon>
        <taxon>Eptatretus</taxon>
    </lineage>
</organism>
<evidence type="ECO:0000256" key="17">
    <source>
        <dbReference type="RuleBase" id="RU000304"/>
    </source>
</evidence>
<dbReference type="SUPFAM" id="SSF57302">
    <property type="entry name" value="Snake toxin-like"/>
    <property type="match status" value="1"/>
</dbReference>
<comment type="similarity">
    <text evidence="2">Belongs to the protein kinase superfamily. TKL Ser/Thr protein kinase family. TGFB receptor subfamily.</text>
</comment>
<comment type="subcellular location">
    <subcellularLocation>
        <location evidence="1">Membrane</location>
        <topology evidence="1">Single-pass type I membrane protein</topology>
    </subcellularLocation>
</comment>
<feature type="transmembrane region" description="Helical" evidence="18">
    <location>
        <begin position="128"/>
        <end position="151"/>
    </location>
</feature>
<keyword evidence="9" id="KW-0418">Kinase</keyword>
<evidence type="ECO:0000256" key="13">
    <source>
        <dbReference type="ARBA" id="ARBA00023170"/>
    </source>
</evidence>
<dbReference type="GeneTree" id="ENSGT00940000164733"/>
<dbReference type="GO" id="GO:0004675">
    <property type="term" value="F:transmembrane receptor protein serine/threonine kinase activity"/>
    <property type="evidence" value="ECO:0007669"/>
    <property type="project" value="UniProtKB-EC"/>
</dbReference>
<dbReference type="InterPro" id="IPR011009">
    <property type="entry name" value="Kinase-like_dom_sf"/>
</dbReference>
<evidence type="ECO:0000313" key="22">
    <source>
        <dbReference type="Ensembl" id="ENSEBUP00000025693.1"/>
    </source>
</evidence>
<keyword evidence="12 18" id="KW-0472">Membrane</keyword>
<dbReference type="PROSITE" id="PS50011">
    <property type="entry name" value="PROTEIN_KINASE_DOM"/>
    <property type="match status" value="1"/>
</dbReference>
<proteinExistence type="inferred from homology"/>
<dbReference type="Pfam" id="PF08515">
    <property type="entry name" value="TGF_beta_GS"/>
    <property type="match status" value="1"/>
</dbReference>
<keyword evidence="15" id="KW-0464">Manganese</keyword>
<dbReference type="InterPro" id="IPR000333">
    <property type="entry name" value="TGFB_receptor"/>
</dbReference>
<evidence type="ECO:0000313" key="23">
    <source>
        <dbReference type="Proteomes" id="UP000694388"/>
    </source>
</evidence>
<evidence type="ECO:0000256" key="10">
    <source>
        <dbReference type="ARBA" id="ARBA00022840"/>
    </source>
</evidence>
<evidence type="ECO:0000256" key="8">
    <source>
        <dbReference type="ARBA" id="ARBA00022741"/>
    </source>
</evidence>
<dbReference type="Gene3D" id="3.30.200.20">
    <property type="entry name" value="Phosphorylase Kinase, domain 1"/>
    <property type="match status" value="1"/>
</dbReference>
<dbReference type="Ensembl" id="ENSEBUT00000026269.1">
    <property type="protein sequence ID" value="ENSEBUP00000025693.1"/>
    <property type="gene ID" value="ENSEBUG00000015833.1"/>
</dbReference>
<dbReference type="SUPFAM" id="SSF56112">
    <property type="entry name" value="Protein kinase-like (PK-like)"/>
    <property type="match status" value="1"/>
</dbReference>
<feature type="chain" id="PRO_5044680571" description="receptor protein serine/threonine kinase" evidence="19">
    <location>
        <begin position="23"/>
        <end position="405"/>
    </location>
</feature>
<dbReference type="InterPro" id="IPR017441">
    <property type="entry name" value="Protein_kinase_ATP_BS"/>
</dbReference>
<protein>
    <recommendedName>
        <fullName evidence="3">receptor protein serine/threonine kinase</fullName>
        <ecNumber evidence="3">2.7.11.30</ecNumber>
    </recommendedName>
</protein>
<name>A0A8C4R6L2_EPTBU</name>
<dbReference type="GO" id="GO:0007507">
    <property type="term" value="P:heart development"/>
    <property type="evidence" value="ECO:0007669"/>
    <property type="project" value="TreeGrafter"/>
</dbReference>
<evidence type="ECO:0000256" key="19">
    <source>
        <dbReference type="SAM" id="SignalP"/>
    </source>
</evidence>
<dbReference type="PROSITE" id="PS00108">
    <property type="entry name" value="PROTEIN_KINASE_ST"/>
    <property type="match status" value="1"/>
</dbReference>
<evidence type="ECO:0000256" key="1">
    <source>
        <dbReference type="ARBA" id="ARBA00004479"/>
    </source>
</evidence>
<evidence type="ECO:0000256" key="3">
    <source>
        <dbReference type="ARBA" id="ARBA00012401"/>
    </source>
</evidence>
<dbReference type="SMART" id="SM00467">
    <property type="entry name" value="GS"/>
    <property type="match status" value="1"/>
</dbReference>
<keyword evidence="4 17" id="KW-0723">Serine/threonine-protein kinase</keyword>
<evidence type="ECO:0000256" key="11">
    <source>
        <dbReference type="ARBA" id="ARBA00022989"/>
    </source>
</evidence>
<dbReference type="Gene3D" id="2.10.60.10">
    <property type="entry name" value="CD59"/>
    <property type="match status" value="1"/>
</dbReference>
<dbReference type="GO" id="GO:0005524">
    <property type="term" value="F:ATP binding"/>
    <property type="evidence" value="ECO:0007669"/>
    <property type="project" value="UniProtKB-UniRule"/>
</dbReference>
<keyword evidence="5" id="KW-0808">Transferase</keyword>
<feature type="domain" description="GS" evidence="21">
    <location>
        <begin position="187"/>
        <end position="216"/>
    </location>
</feature>
<evidence type="ECO:0000256" key="2">
    <source>
        <dbReference type="ARBA" id="ARBA00009605"/>
    </source>
</evidence>
<evidence type="ECO:0000259" key="21">
    <source>
        <dbReference type="PROSITE" id="PS51256"/>
    </source>
</evidence>
<keyword evidence="11 18" id="KW-1133">Transmembrane helix</keyword>
<evidence type="ECO:0000256" key="16">
    <source>
        <dbReference type="PROSITE-ProRule" id="PRU10141"/>
    </source>
</evidence>
<dbReference type="GO" id="GO:0070724">
    <property type="term" value="C:BMP receptor complex"/>
    <property type="evidence" value="ECO:0007669"/>
    <property type="project" value="TreeGrafter"/>
</dbReference>
<evidence type="ECO:0000256" key="14">
    <source>
        <dbReference type="ARBA" id="ARBA00023180"/>
    </source>
</evidence>
<feature type="domain" description="Protein kinase" evidence="20">
    <location>
        <begin position="217"/>
        <end position="405"/>
    </location>
</feature>
<dbReference type="Proteomes" id="UP000694388">
    <property type="component" value="Unplaced"/>
</dbReference>
<dbReference type="SMART" id="SM00220">
    <property type="entry name" value="S_TKc"/>
    <property type="match status" value="1"/>
</dbReference>
<dbReference type="FunFam" id="3.30.200.20:FF:000064">
    <property type="entry name" value="Receptor protein serine/threonine kinase"/>
    <property type="match status" value="1"/>
</dbReference>
<evidence type="ECO:0000256" key="9">
    <source>
        <dbReference type="ARBA" id="ARBA00022777"/>
    </source>
</evidence>
<feature type="binding site" evidence="16">
    <location>
        <position position="244"/>
    </location>
    <ligand>
        <name>ATP</name>
        <dbReference type="ChEBI" id="CHEBI:30616"/>
    </ligand>
</feature>
<dbReference type="InterPro" id="IPR045860">
    <property type="entry name" value="Snake_toxin-like_sf"/>
</dbReference>
<dbReference type="Ensembl" id="ENSEBUT00000026280.1">
    <property type="protein sequence ID" value="ENSEBUP00000025704.1"/>
    <property type="gene ID" value="ENSEBUG00000015833.1"/>
</dbReference>
<evidence type="ECO:0000256" key="18">
    <source>
        <dbReference type="SAM" id="Phobius"/>
    </source>
</evidence>
<keyword evidence="13" id="KW-0675">Receptor</keyword>